<gene>
    <name evidence="1" type="ORF">HB943_09725</name>
</gene>
<name>A0A841Z6G6_9LIST</name>
<dbReference type="EMBL" id="JAARRL010000014">
    <property type="protein sequence ID" value="MBC1500885.1"/>
    <property type="molecule type" value="Genomic_DNA"/>
</dbReference>
<accession>A0A841Z6G6</accession>
<dbReference type="RefSeq" id="WP_185426079.1">
    <property type="nucleotide sequence ID" value="NZ_JAARRL010000014.1"/>
</dbReference>
<reference evidence="1 2" key="1">
    <citation type="submission" date="2020-03" db="EMBL/GenBank/DDBJ databases">
        <title>Soil Listeria distribution.</title>
        <authorList>
            <person name="Liao J."/>
            <person name="Wiedmann M."/>
        </authorList>
    </citation>
    <scope>NUCLEOTIDE SEQUENCE [LARGE SCALE GENOMIC DNA]</scope>
    <source>
        <strain evidence="1 2">FSL L7-1523</strain>
    </source>
</reference>
<protein>
    <submittedName>
        <fullName evidence="1">Uncharacterized protein</fullName>
    </submittedName>
</protein>
<dbReference type="SUPFAM" id="SSF53681">
    <property type="entry name" value="Aspartate/glutamate racemase"/>
    <property type="match status" value="1"/>
</dbReference>
<sequence>MRILAGECVNHYQEKASVKGAQGVVLGYTELELFIGEADVTRPFFKTAELHAQYAAKQALR</sequence>
<proteinExistence type="predicted"/>
<evidence type="ECO:0000313" key="1">
    <source>
        <dbReference type="EMBL" id="MBC1500885.1"/>
    </source>
</evidence>
<evidence type="ECO:0000313" key="2">
    <source>
        <dbReference type="Proteomes" id="UP000564536"/>
    </source>
</evidence>
<dbReference type="Gene3D" id="3.40.50.1860">
    <property type="match status" value="1"/>
</dbReference>
<comment type="caution">
    <text evidence="1">The sequence shown here is derived from an EMBL/GenBank/DDBJ whole genome shotgun (WGS) entry which is preliminary data.</text>
</comment>
<dbReference type="GO" id="GO:0016855">
    <property type="term" value="F:racemase and epimerase activity, acting on amino acids and derivatives"/>
    <property type="evidence" value="ECO:0007669"/>
    <property type="project" value="InterPro"/>
</dbReference>
<dbReference type="Proteomes" id="UP000564536">
    <property type="component" value="Unassembled WGS sequence"/>
</dbReference>
<dbReference type="InterPro" id="IPR001920">
    <property type="entry name" value="Asp/Glu_race"/>
</dbReference>
<organism evidence="1 2">
    <name type="scientific">Listeria weihenstephanensis</name>
    <dbReference type="NCBI Taxonomy" id="1006155"/>
    <lineage>
        <taxon>Bacteria</taxon>
        <taxon>Bacillati</taxon>
        <taxon>Bacillota</taxon>
        <taxon>Bacilli</taxon>
        <taxon>Bacillales</taxon>
        <taxon>Listeriaceae</taxon>
        <taxon>Listeria</taxon>
    </lineage>
</organism>
<dbReference type="AlphaFoldDB" id="A0A841Z6G6"/>